<evidence type="ECO:0000256" key="10">
    <source>
        <dbReference type="ARBA" id="ARBA00030646"/>
    </source>
</evidence>
<evidence type="ECO:0000313" key="13">
    <source>
        <dbReference type="EMBL" id="KAF2648245.1"/>
    </source>
</evidence>
<dbReference type="PANTHER" id="PTHR23516">
    <property type="entry name" value="SAM (S-ADENOSYL METHIONINE) TRANSPORTER"/>
    <property type="match status" value="1"/>
</dbReference>
<evidence type="ECO:0000256" key="7">
    <source>
        <dbReference type="ARBA" id="ARBA00022989"/>
    </source>
</evidence>
<name>A0A6A6SK39_9PLEO</name>
<dbReference type="InterPro" id="IPR008509">
    <property type="entry name" value="MOT2/MFSD5"/>
</dbReference>
<dbReference type="OrthoDB" id="263957at2759"/>
<feature type="transmembrane region" description="Helical" evidence="12">
    <location>
        <begin position="144"/>
        <end position="166"/>
    </location>
</feature>
<feature type="transmembrane region" description="Helical" evidence="12">
    <location>
        <begin position="336"/>
        <end position="354"/>
    </location>
</feature>
<feature type="transmembrane region" description="Helical" evidence="12">
    <location>
        <begin position="265"/>
        <end position="285"/>
    </location>
</feature>
<organism evidence="13 14">
    <name type="scientific">Lophiostoma macrostomum CBS 122681</name>
    <dbReference type="NCBI Taxonomy" id="1314788"/>
    <lineage>
        <taxon>Eukaryota</taxon>
        <taxon>Fungi</taxon>
        <taxon>Dikarya</taxon>
        <taxon>Ascomycota</taxon>
        <taxon>Pezizomycotina</taxon>
        <taxon>Dothideomycetes</taxon>
        <taxon>Pleosporomycetidae</taxon>
        <taxon>Pleosporales</taxon>
        <taxon>Lophiostomataceae</taxon>
        <taxon>Lophiostoma</taxon>
    </lineage>
</organism>
<dbReference type="SUPFAM" id="SSF103473">
    <property type="entry name" value="MFS general substrate transporter"/>
    <property type="match status" value="1"/>
</dbReference>
<evidence type="ECO:0000256" key="4">
    <source>
        <dbReference type="ARBA" id="ARBA00022448"/>
    </source>
</evidence>
<feature type="transmembrane region" description="Helical" evidence="12">
    <location>
        <begin position="178"/>
        <end position="199"/>
    </location>
</feature>
<keyword evidence="8" id="KW-0406">Ion transport</keyword>
<keyword evidence="5" id="KW-1003">Cell membrane</keyword>
<dbReference type="AlphaFoldDB" id="A0A6A6SK39"/>
<reference evidence="13" key="1">
    <citation type="journal article" date="2020" name="Stud. Mycol.">
        <title>101 Dothideomycetes genomes: a test case for predicting lifestyles and emergence of pathogens.</title>
        <authorList>
            <person name="Haridas S."/>
            <person name="Albert R."/>
            <person name="Binder M."/>
            <person name="Bloem J."/>
            <person name="Labutti K."/>
            <person name="Salamov A."/>
            <person name="Andreopoulos B."/>
            <person name="Baker S."/>
            <person name="Barry K."/>
            <person name="Bills G."/>
            <person name="Bluhm B."/>
            <person name="Cannon C."/>
            <person name="Castanera R."/>
            <person name="Culley D."/>
            <person name="Daum C."/>
            <person name="Ezra D."/>
            <person name="Gonzalez J."/>
            <person name="Henrissat B."/>
            <person name="Kuo A."/>
            <person name="Liang C."/>
            <person name="Lipzen A."/>
            <person name="Lutzoni F."/>
            <person name="Magnuson J."/>
            <person name="Mondo S."/>
            <person name="Nolan M."/>
            <person name="Ohm R."/>
            <person name="Pangilinan J."/>
            <person name="Park H.-J."/>
            <person name="Ramirez L."/>
            <person name="Alfaro M."/>
            <person name="Sun H."/>
            <person name="Tritt A."/>
            <person name="Yoshinaga Y."/>
            <person name="Zwiers L.-H."/>
            <person name="Turgeon B."/>
            <person name="Goodwin S."/>
            <person name="Spatafora J."/>
            <person name="Crous P."/>
            <person name="Grigoriev I."/>
        </authorList>
    </citation>
    <scope>NUCLEOTIDE SEQUENCE</scope>
    <source>
        <strain evidence="13">CBS 122681</strain>
    </source>
</reference>
<dbReference type="Pfam" id="PF05631">
    <property type="entry name" value="MFS_5"/>
    <property type="match status" value="1"/>
</dbReference>
<dbReference type="EMBL" id="MU004549">
    <property type="protein sequence ID" value="KAF2648245.1"/>
    <property type="molecule type" value="Genomic_DNA"/>
</dbReference>
<evidence type="ECO:0000256" key="2">
    <source>
        <dbReference type="ARBA" id="ARBA00004651"/>
    </source>
</evidence>
<feature type="transmembrane region" description="Helical" evidence="12">
    <location>
        <begin position="305"/>
        <end position="324"/>
    </location>
</feature>
<feature type="transmembrane region" description="Helical" evidence="12">
    <location>
        <begin position="211"/>
        <end position="233"/>
    </location>
</feature>
<evidence type="ECO:0000256" key="5">
    <source>
        <dbReference type="ARBA" id="ARBA00022475"/>
    </source>
</evidence>
<feature type="transmembrane region" description="Helical" evidence="12">
    <location>
        <begin position="360"/>
        <end position="378"/>
    </location>
</feature>
<protein>
    <recommendedName>
        <fullName evidence="3">Molybdate-anion transporter</fullName>
    </recommendedName>
    <alternativeName>
        <fullName evidence="10">Major facilitator superfamily domain-containing protein 5</fullName>
    </alternativeName>
    <alternativeName>
        <fullName evidence="11">Molybdate transporter 2 homolog</fullName>
    </alternativeName>
</protein>
<dbReference type="GO" id="GO:0015098">
    <property type="term" value="F:molybdate ion transmembrane transporter activity"/>
    <property type="evidence" value="ECO:0007669"/>
    <property type="project" value="InterPro"/>
</dbReference>
<comment type="function">
    <text evidence="1">Mediates high-affinity intracellular uptake of the rare oligo-element molybdenum.</text>
</comment>
<accession>A0A6A6SK39</accession>
<keyword evidence="14" id="KW-1185">Reference proteome</keyword>
<feature type="transmembrane region" description="Helical" evidence="12">
    <location>
        <begin position="390"/>
        <end position="411"/>
    </location>
</feature>
<feature type="transmembrane region" description="Helical" evidence="12">
    <location>
        <begin position="56"/>
        <end position="77"/>
    </location>
</feature>
<evidence type="ECO:0000256" key="8">
    <source>
        <dbReference type="ARBA" id="ARBA00023065"/>
    </source>
</evidence>
<evidence type="ECO:0000256" key="9">
    <source>
        <dbReference type="ARBA" id="ARBA00023136"/>
    </source>
</evidence>
<keyword evidence="6 12" id="KW-0812">Transmembrane</keyword>
<evidence type="ECO:0000256" key="6">
    <source>
        <dbReference type="ARBA" id="ARBA00022692"/>
    </source>
</evidence>
<evidence type="ECO:0000256" key="11">
    <source>
        <dbReference type="ARBA" id="ARBA00032555"/>
    </source>
</evidence>
<dbReference type="Proteomes" id="UP000799324">
    <property type="component" value="Unassembled WGS sequence"/>
</dbReference>
<proteinExistence type="predicted"/>
<keyword evidence="4" id="KW-0813">Transport</keyword>
<keyword evidence="7 12" id="KW-1133">Transmembrane helix</keyword>
<evidence type="ECO:0000313" key="14">
    <source>
        <dbReference type="Proteomes" id="UP000799324"/>
    </source>
</evidence>
<comment type="subcellular location">
    <subcellularLocation>
        <location evidence="2">Cell membrane</location>
        <topology evidence="2">Multi-pass membrane protein</topology>
    </subcellularLocation>
</comment>
<dbReference type="InterPro" id="IPR036259">
    <property type="entry name" value="MFS_trans_sf"/>
</dbReference>
<feature type="transmembrane region" description="Helical" evidence="12">
    <location>
        <begin position="89"/>
        <end position="108"/>
    </location>
</feature>
<evidence type="ECO:0000256" key="3">
    <source>
        <dbReference type="ARBA" id="ARBA00021242"/>
    </source>
</evidence>
<dbReference type="PANTHER" id="PTHR23516:SF1">
    <property type="entry name" value="MOLYBDATE-ANION TRANSPORTER"/>
    <property type="match status" value="1"/>
</dbReference>
<evidence type="ECO:0000256" key="12">
    <source>
        <dbReference type="SAM" id="Phobius"/>
    </source>
</evidence>
<dbReference type="Gene3D" id="1.20.1250.20">
    <property type="entry name" value="MFS general substrate transporter like domains"/>
    <property type="match status" value="1"/>
</dbReference>
<dbReference type="GO" id="GO:0005886">
    <property type="term" value="C:plasma membrane"/>
    <property type="evidence" value="ECO:0007669"/>
    <property type="project" value="UniProtKB-SubCell"/>
</dbReference>
<feature type="transmembrane region" description="Helical" evidence="12">
    <location>
        <begin position="431"/>
        <end position="449"/>
    </location>
</feature>
<evidence type="ECO:0000256" key="1">
    <source>
        <dbReference type="ARBA" id="ARBA00003019"/>
    </source>
</evidence>
<sequence length="450" mass="49009">MQTYAFNLIALVSVTLTIAYFSHRKKSKATDETSLEEIISKVSELKDAETTHFKKIYFGVYGLAVGADWLQGPYLYAHYRNTLGLPESTVAALFSTGFVSAAVVATFSGTLADRYGRARACTIFCILYSLSCFSMLSSDLVALFLGRILGGVSTTLLFSVFEAWMVAEYHAKSLDCDLGQIFSFAATLSSMTAIAAGVAGEGLIMCFETTAAPFMLAIVCLAFAGVGITLFWIEHYGESATNELNEKLDIDPSTSQKAGIDRPTLALGFAITVFEGSIYIFAVYWTAILSGTHAKSSDSDSPLPLGLIFSCLMCATMLGSMVYSKMLEWVGHDTKRILLWTFALAATALLGAVASLYETWTFWSFMLFEVCIGIYFPAMSKLKGDLVKESVRATIYALFRLPLNVFVIVMLNAFSRDDADQTPQLVTKEMALLVNSGLLLAAVPLLQVLL</sequence>
<keyword evidence="9 12" id="KW-0472">Membrane</keyword>
<feature type="transmembrane region" description="Helical" evidence="12">
    <location>
        <begin position="120"/>
        <end position="138"/>
    </location>
</feature>
<gene>
    <name evidence="13" type="ORF">K491DRAFT_670925</name>
</gene>
<dbReference type="GO" id="GO:0006811">
    <property type="term" value="P:monoatomic ion transport"/>
    <property type="evidence" value="ECO:0007669"/>
    <property type="project" value="UniProtKB-KW"/>
</dbReference>
<feature type="transmembrane region" description="Helical" evidence="12">
    <location>
        <begin position="6"/>
        <end position="22"/>
    </location>
</feature>